<dbReference type="AlphaFoldDB" id="S5LWM8"/>
<gene>
    <name evidence="3" type="ORF">STAIW_v1c03910</name>
</gene>
<reference evidence="3 4" key="1">
    <citation type="journal article" date="2013" name="Genome Biol. Evol.">
        <title>Comparison of metabolic capacities and inference of gene content evolution in mosquito-associated Spiroplasma diminutum and S. taiwanense.</title>
        <authorList>
            <person name="Lo W.S."/>
            <person name="Ku C."/>
            <person name="Chen L.L."/>
            <person name="Chang T.H."/>
            <person name="Kuo C.H."/>
        </authorList>
    </citation>
    <scope>NUCLEOTIDE SEQUENCE [LARGE SCALE GENOMIC DNA]</scope>
    <source>
        <strain evidence="3">CT-1</strain>
    </source>
</reference>
<dbReference type="KEGG" id="stai:STAIW_v1c03910"/>
<feature type="transmembrane region" description="Helical" evidence="2">
    <location>
        <begin position="54"/>
        <end position="76"/>
    </location>
</feature>
<sequence>MIKNFFDNFNQNRTPFFISSFFLLVESIIPGFAIWFLIGFDFSFSMNFKLPSPIGLYIFFICLGYFFYTFLITLIFYKLKLHKTDNFIYSLTISLIFIIITSIGSFLENATWMIIVKFLIVTLLVVFLIPLFVFISIFFRNQELRKQEDLEKIYNAFKNNEIIPTKELLKAQRYEKYLIKKMKEKEELAQFKLELDEKLEKELNKKELLKKEKFKKINEKLDKKEQKLRDKETK</sequence>
<dbReference type="PATRIC" id="fig|1276220.3.peg.396"/>
<feature type="transmembrane region" description="Helical" evidence="2">
    <location>
        <begin position="88"/>
        <end position="107"/>
    </location>
</feature>
<proteinExistence type="predicted"/>
<protein>
    <recommendedName>
        <fullName evidence="5">Transmembrane protein</fullName>
    </recommendedName>
</protein>
<dbReference type="SUPFAM" id="SSF103473">
    <property type="entry name" value="MFS general substrate transporter"/>
    <property type="match status" value="1"/>
</dbReference>
<accession>S5LWM8</accession>
<evidence type="ECO:0000256" key="2">
    <source>
        <dbReference type="SAM" id="Phobius"/>
    </source>
</evidence>
<dbReference type="OrthoDB" id="389620at2"/>
<dbReference type="NCBIfam" id="NF046003">
    <property type="entry name" value="DxFTY_mem_plasm"/>
    <property type="match status" value="1"/>
</dbReference>
<keyword evidence="2" id="KW-0472">Membrane</keyword>
<keyword evidence="2" id="KW-0812">Transmembrane</keyword>
<keyword evidence="2" id="KW-1133">Transmembrane helix</keyword>
<evidence type="ECO:0008006" key="5">
    <source>
        <dbReference type="Google" id="ProtNLM"/>
    </source>
</evidence>
<feature type="coiled-coil region" evidence="1">
    <location>
        <begin position="174"/>
        <end position="234"/>
    </location>
</feature>
<organism evidence="3 4">
    <name type="scientific">Spiroplasma taiwanense CT-1</name>
    <dbReference type="NCBI Taxonomy" id="1276220"/>
    <lineage>
        <taxon>Bacteria</taxon>
        <taxon>Bacillati</taxon>
        <taxon>Mycoplasmatota</taxon>
        <taxon>Mollicutes</taxon>
        <taxon>Entomoplasmatales</taxon>
        <taxon>Spiroplasmataceae</taxon>
        <taxon>Spiroplasma</taxon>
    </lineage>
</organism>
<name>S5LWM8_9MOLU</name>
<dbReference type="Proteomes" id="UP000014984">
    <property type="component" value="Chromosome"/>
</dbReference>
<dbReference type="EMBL" id="CP005074">
    <property type="protein sequence ID" value="AGR41041.1"/>
    <property type="molecule type" value="Genomic_DNA"/>
</dbReference>
<dbReference type="eggNOG" id="ENOG5034BN4">
    <property type="taxonomic scope" value="Bacteria"/>
</dbReference>
<feature type="transmembrane region" description="Helical" evidence="2">
    <location>
        <begin position="113"/>
        <end position="139"/>
    </location>
</feature>
<evidence type="ECO:0000256" key="1">
    <source>
        <dbReference type="SAM" id="Coils"/>
    </source>
</evidence>
<dbReference type="InterPro" id="IPR036259">
    <property type="entry name" value="MFS_trans_sf"/>
</dbReference>
<dbReference type="HOGENOM" id="CLU_103355_0_0_14"/>
<evidence type="ECO:0000313" key="3">
    <source>
        <dbReference type="EMBL" id="AGR41041.1"/>
    </source>
</evidence>
<dbReference type="RefSeq" id="WP_020834180.1">
    <property type="nucleotide sequence ID" value="NC_021846.1"/>
</dbReference>
<feature type="transmembrane region" description="Helical" evidence="2">
    <location>
        <begin position="21"/>
        <end position="42"/>
    </location>
</feature>
<evidence type="ECO:0000313" key="4">
    <source>
        <dbReference type="Proteomes" id="UP000014984"/>
    </source>
</evidence>
<keyword evidence="1" id="KW-0175">Coiled coil</keyword>
<keyword evidence="4" id="KW-1185">Reference proteome</keyword>